<organism evidence="1">
    <name type="scientific">marine sediment metagenome</name>
    <dbReference type="NCBI Taxonomy" id="412755"/>
    <lineage>
        <taxon>unclassified sequences</taxon>
        <taxon>metagenomes</taxon>
        <taxon>ecological metagenomes</taxon>
    </lineage>
</organism>
<dbReference type="AlphaFoldDB" id="A0A0F9EQ59"/>
<protein>
    <submittedName>
        <fullName evidence="1">Uncharacterized protein</fullName>
    </submittedName>
</protein>
<dbReference type="EMBL" id="LAZR01035998">
    <property type="protein sequence ID" value="KKL26013.1"/>
    <property type="molecule type" value="Genomic_DNA"/>
</dbReference>
<gene>
    <name evidence="1" type="ORF">LCGC14_2399520</name>
</gene>
<sequence>MTPEQISEKYSLETIQKGIAILKGQNETKDDSGLSKKEGGG</sequence>
<evidence type="ECO:0000313" key="1">
    <source>
        <dbReference type="EMBL" id="KKL26013.1"/>
    </source>
</evidence>
<reference evidence="1" key="1">
    <citation type="journal article" date="2015" name="Nature">
        <title>Complex archaea that bridge the gap between prokaryotes and eukaryotes.</title>
        <authorList>
            <person name="Spang A."/>
            <person name="Saw J.H."/>
            <person name="Jorgensen S.L."/>
            <person name="Zaremba-Niedzwiedzka K."/>
            <person name="Martijn J."/>
            <person name="Lind A.E."/>
            <person name="van Eijk R."/>
            <person name="Schleper C."/>
            <person name="Guy L."/>
            <person name="Ettema T.J."/>
        </authorList>
    </citation>
    <scope>NUCLEOTIDE SEQUENCE</scope>
</reference>
<proteinExistence type="predicted"/>
<name>A0A0F9EQ59_9ZZZZ</name>
<accession>A0A0F9EQ59</accession>
<comment type="caution">
    <text evidence="1">The sequence shown here is derived from an EMBL/GenBank/DDBJ whole genome shotgun (WGS) entry which is preliminary data.</text>
</comment>